<organism evidence="2 3">
    <name type="scientific">Streptococcus peroris ATCC 700780</name>
    <dbReference type="NCBI Taxonomy" id="888746"/>
    <lineage>
        <taxon>Bacteria</taxon>
        <taxon>Bacillati</taxon>
        <taxon>Bacillota</taxon>
        <taxon>Bacilli</taxon>
        <taxon>Lactobacillales</taxon>
        <taxon>Streptococcaceae</taxon>
        <taxon>Streptococcus</taxon>
    </lineage>
</organism>
<evidence type="ECO:0000256" key="1">
    <source>
        <dbReference type="SAM" id="Phobius"/>
    </source>
</evidence>
<sequence length="285" mass="31181">MMRRIFKMADRKKISKKTLAKAFHHWYYGHLTCFSQEHMQTFGYLTSMLPIVEEMYDTKEEQKDAMQTYTAFFNTEPQLGSLVVGITAGLEEARANGDAVDGETINGMRAGLMGPIAGIGDSLIVGTLIPVLLGIALGLSKGGNVAGAIFYIVVWNFLVYFGMRFAFFKGYQLGDKAVEFLVGPKGQALRKAISVVGGMVIGAVAATWVSVTTALEFKNANGEAFLKIQEKIDGVYPGLLTATFITICWWLMSKKKVSPNKVMLILVVVALIGVALGIFDPHLNY</sequence>
<evidence type="ECO:0000313" key="2">
    <source>
        <dbReference type="EMBL" id="EFX40912.1"/>
    </source>
</evidence>
<dbReference type="GO" id="GO:0009401">
    <property type="term" value="P:phosphoenolpyruvate-dependent sugar phosphotransferase system"/>
    <property type="evidence" value="ECO:0007669"/>
    <property type="project" value="InterPro"/>
</dbReference>
<dbReference type="GO" id="GO:0016740">
    <property type="term" value="F:transferase activity"/>
    <property type="evidence" value="ECO:0007669"/>
    <property type="project" value="UniProtKB-KW"/>
</dbReference>
<dbReference type="eggNOG" id="COG3716">
    <property type="taxonomic scope" value="Bacteria"/>
</dbReference>
<protein>
    <submittedName>
        <fullName evidence="2">PTS system mannose/fructose/sorbose family IID component</fullName>
        <ecNumber evidence="2">2.7.1.69</ecNumber>
    </submittedName>
</protein>
<feature type="transmembrane region" description="Helical" evidence="1">
    <location>
        <begin position="116"/>
        <end position="139"/>
    </location>
</feature>
<dbReference type="EMBL" id="AEVF01000004">
    <property type="protein sequence ID" value="EFX40912.1"/>
    <property type="molecule type" value="Genomic_DNA"/>
</dbReference>
<dbReference type="InterPro" id="IPR050303">
    <property type="entry name" value="GatZ_KbaZ_carbometab"/>
</dbReference>
<dbReference type="PANTHER" id="PTHR32502:SF26">
    <property type="entry name" value="PHOSPHOTRANSFERASE SYSTEM SUGAR-SPECIFIC EIID COMPONENT"/>
    <property type="match status" value="1"/>
</dbReference>
<comment type="caution">
    <text evidence="2">The sequence shown here is derived from an EMBL/GenBank/DDBJ whole genome shotgun (WGS) entry which is preliminary data.</text>
</comment>
<dbReference type="AlphaFoldDB" id="E8K9Z1"/>
<dbReference type="PANTHER" id="PTHR32502">
    <property type="entry name" value="N-ACETYLGALACTOSAMINE PERMEASE II COMPONENT-RELATED"/>
    <property type="match status" value="1"/>
</dbReference>
<dbReference type="Pfam" id="PF03613">
    <property type="entry name" value="EIID-AGA"/>
    <property type="match status" value="1"/>
</dbReference>
<accession>E8K9Z1</accession>
<dbReference type="InterPro" id="IPR004704">
    <property type="entry name" value="PTS_IID_man"/>
</dbReference>
<keyword evidence="2" id="KW-0808">Transferase</keyword>
<evidence type="ECO:0000313" key="3">
    <source>
        <dbReference type="Proteomes" id="UP000010304"/>
    </source>
</evidence>
<feature type="transmembrane region" description="Helical" evidence="1">
    <location>
        <begin position="188"/>
        <end position="215"/>
    </location>
</feature>
<dbReference type="PROSITE" id="PS51108">
    <property type="entry name" value="PTS_EIID"/>
    <property type="match status" value="1"/>
</dbReference>
<keyword evidence="1" id="KW-0812">Transmembrane</keyword>
<reference evidence="2 3" key="1">
    <citation type="submission" date="2010-12" db="EMBL/GenBank/DDBJ databases">
        <authorList>
            <person name="Muzny D."/>
            <person name="Qin X."/>
            <person name="Deng J."/>
            <person name="Jiang H."/>
            <person name="Liu Y."/>
            <person name="Qu J."/>
            <person name="Song X.-Z."/>
            <person name="Zhang L."/>
            <person name="Thornton R."/>
            <person name="Coyle M."/>
            <person name="Francisco L."/>
            <person name="Jackson L."/>
            <person name="Javaid M."/>
            <person name="Korchina V."/>
            <person name="Kovar C."/>
            <person name="Mata R."/>
            <person name="Mathew T."/>
            <person name="Ngo R."/>
            <person name="Nguyen L."/>
            <person name="Nguyen N."/>
            <person name="Okwuonu G."/>
            <person name="Ongeri F."/>
            <person name="Pham C."/>
            <person name="Simmons D."/>
            <person name="Wilczek-Boney K."/>
            <person name="Hale W."/>
            <person name="Jakkamsetti A."/>
            <person name="Pham P."/>
            <person name="Ruth R."/>
            <person name="San Lucas F."/>
            <person name="Warren J."/>
            <person name="Zhang J."/>
            <person name="Zhao Z."/>
            <person name="Zhou C."/>
            <person name="Zhu D."/>
            <person name="Lee S."/>
            <person name="Bess C."/>
            <person name="Blankenburg K."/>
            <person name="Forbes L."/>
            <person name="Fu Q."/>
            <person name="Gubbala S."/>
            <person name="Hirani K."/>
            <person name="Jayaseelan J.C."/>
            <person name="Lara F."/>
            <person name="Munidasa M."/>
            <person name="Palculict T."/>
            <person name="Patil S."/>
            <person name="Pu L.-L."/>
            <person name="Saada N."/>
            <person name="Tang L."/>
            <person name="Weissenberger G."/>
            <person name="Zhu Y."/>
            <person name="Hemphill L."/>
            <person name="Shang Y."/>
            <person name="Youmans B."/>
            <person name="Ayvaz T."/>
            <person name="Ross M."/>
            <person name="Santibanez J."/>
            <person name="Aqrawi P."/>
            <person name="Gross S."/>
            <person name="Joshi V."/>
            <person name="Fowler G."/>
            <person name="Nazareth L."/>
            <person name="Reid J."/>
            <person name="Worley K."/>
            <person name="Petrosino J."/>
            <person name="Highlander S."/>
            <person name="Gibbs R."/>
        </authorList>
    </citation>
    <scope>NUCLEOTIDE SEQUENCE [LARGE SCALE GENOMIC DNA]</scope>
    <source>
        <strain evidence="2 3">ATCC 700780</strain>
    </source>
</reference>
<feature type="transmembrane region" description="Helical" evidence="1">
    <location>
        <begin position="235"/>
        <end position="252"/>
    </location>
</feature>
<feature type="transmembrane region" description="Helical" evidence="1">
    <location>
        <begin position="145"/>
        <end position="167"/>
    </location>
</feature>
<proteinExistence type="predicted"/>
<dbReference type="STRING" id="888746.HMPREF9180_0296"/>
<feature type="transmembrane region" description="Helical" evidence="1">
    <location>
        <begin position="264"/>
        <end position="283"/>
    </location>
</feature>
<dbReference type="GO" id="GO:0005886">
    <property type="term" value="C:plasma membrane"/>
    <property type="evidence" value="ECO:0007669"/>
    <property type="project" value="TreeGrafter"/>
</dbReference>
<dbReference type="Proteomes" id="UP000010304">
    <property type="component" value="Unassembled WGS sequence"/>
</dbReference>
<name>E8K9Z1_9STRE</name>
<dbReference type="HOGENOM" id="CLU_060742_0_1_9"/>
<keyword evidence="1" id="KW-0472">Membrane</keyword>
<gene>
    <name evidence="2" type="ORF">HMPREF9180_0296</name>
</gene>
<dbReference type="EC" id="2.7.1.69" evidence="2"/>
<keyword evidence="3" id="KW-1185">Reference proteome</keyword>
<keyword evidence="1" id="KW-1133">Transmembrane helix</keyword>